<organism evidence="1 2">
    <name type="scientific">Caenimonas sedimenti</name>
    <dbReference type="NCBI Taxonomy" id="2596921"/>
    <lineage>
        <taxon>Bacteria</taxon>
        <taxon>Pseudomonadati</taxon>
        <taxon>Pseudomonadota</taxon>
        <taxon>Betaproteobacteria</taxon>
        <taxon>Burkholderiales</taxon>
        <taxon>Comamonadaceae</taxon>
        <taxon>Caenimonas</taxon>
    </lineage>
</organism>
<accession>A0A562ZSM9</accession>
<comment type="caution">
    <text evidence="1">The sequence shown here is derived from an EMBL/GenBank/DDBJ whole genome shotgun (WGS) entry which is preliminary data.</text>
</comment>
<dbReference type="RefSeq" id="WP_145892782.1">
    <property type="nucleotide sequence ID" value="NZ_VOBQ01000007.1"/>
</dbReference>
<dbReference type="AlphaFoldDB" id="A0A562ZSM9"/>
<protein>
    <submittedName>
        <fullName evidence="1">Uncharacterized protein</fullName>
    </submittedName>
</protein>
<gene>
    <name evidence="1" type="ORF">FN976_09505</name>
</gene>
<sequence length="250" mass="26646">MLALEVPLAFPVTADASNPAELASAQRQRSLAHAARHDILRRLAPSLRHDMVVPLQSLGMTMEALSARLDRGAVDSADLHAAVSKLNRLTRKAVASCLHVATWMEPAEDDSVPLNEGVEECAGLLASSLNFRGFHLRNEVRDIPMEVSRGALRFLLAASLLSLAEHAPGGGELVLSGETAAGHAVVAVTWQPSADAASTQLHDAGQATLSWTEVQALAALEAVELRRSPSEIILRFPRSVVTTPLKMVPV</sequence>
<dbReference type="OrthoDB" id="8899193at2"/>
<evidence type="ECO:0000313" key="1">
    <source>
        <dbReference type="EMBL" id="TWO71600.1"/>
    </source>
</evidence>
<proteinExistence type="predicted"/>
<evidence type="ECO:0000313" key="2">
    <source>
        <dbReference type="Proteomes" id="UP000318199"/>
    </source>
</evidence>
<dbReference type="EMBL" id="VOBQ01000007">
    <property type="protein sequence ID" value="TWO71600.1"/>
    <property type="molecule type" value="Genomic_DNA"/>
</dbReference>
<reference evidence="1 2" key="1">
    <citation type="submission" date="2019-07" db="EMBL/GenBank/DDBJ databases">
        <title>Caenimonas sedimenti sp. nov., isolated from activated sludge.</title>
        <authorList>
            <person name="Xu J."/>
        </authorList>
    </citation>
    <scope>NUCLEOTIDE SEQUENCE [LARGE SCALE GENOMIC DNA]</scope>
    <source>
        <strain evidence="1 2">HX-9-20</strain>
    </source>
</reference>
<keyword evidence="2" id="KW-1185">Reference proteome</keyword>
<name>A0A562ZSM9_9BURK</name>
<dbReference type="Proteomes" id="UP000318199">
    <property type="component" value="Unassembled WGS sequence"/>
</dbReference>